<accession>A0AAD6S3S4</accession>
<protein>
    <submittedName>
        <fullName evidence="2">Uncharacterized protein</fullName>
    </submittedName>
</protein>
<dbReference type="Proteomes" id="UP001218188">
    <property type="component" value="Unassembled WGS sequence"/>
</dbReference>
<proteinExistence type="predicted"/>
<keyword evidence="3" id="KW-1185">Reference proteome</keyword>
<feature type="compositionally biased region" description="Polar residues" evidence="1">
    <location>
        <begin position="198"/>
        <end position="208"/>
    </location>
</feature>
<feature type="compositionally biased region" description="Low complexity" evidence="1">
    <location>
        <begin position="373"/>
        <end position="382"/>
    </location>
</feature>
<evidence type="ECO:0000313" key="3">
    <source>
        <dbReference type="Proteomes" id="UP001218188"/>
    </source>
</evidence>
<feature type="region of interest" description="Disordered" evidence="1">
    <location>
        <begin position="198"/>
        <end position="222"/>
    </location>
</feature>
<feature type="compositionally biased region" description="Basic and acidic residues" evidence="1">
    <location>
        <begin position="279"/>
        <end position="300"/>
    </location>
</feature>
<dbReference type="AlphaFoldDB" id="A0AAD6S3S4"/>
<feature type="compositionally biased region" description="Basic and acidic residues" evidence="1">
    <location>
        <begin position="342"/>
        <end position="358"/>
    </location>
</feature>
<evidence type="ECO:0000313" key="2">
    <source>
        <dbReference type="EMBL" id="KAJ7018402.1"/>
    </source>
</evidence>
<feature type="compositionally biased region" description="Gly residues" evidence="1">
    <location>
        <begin position="266"/>
        <end position="277"/>
    </location>
</feature>
<sequence length="446" mass="47604">GQRARRRELLRICAYTGRDKFRDECHDAIHEFSKTLSGSNAGGKFRKAEREFGRRLISAIGKKLRGTSRMSTGRIQVSPFVALYLMSWLGEDGQMKFAGGECAEGARAASLQGTYKPLVEEACNTIYKWSEVSLRALELDAGRADTSGPSFPLTVEGVEDASPKALVTVVRRVLSRLLRGCFGTTDIPWGDIETTPAISTTLHNSSPKSPQPGRRADPRRVVRTGWHARCSGRDRDARLVSEGSRACTRRSCTSCTSRAEIPCHGWEGGGGRGGGGMKQAEERNRGGQEAARQQREEKVGARGGRGGGGVSGRRGARVSGRRGGGASAGGRGGGASAAGGEEAERQQREAEKVARGDRGGGGGGREEEEGEEAQSGAAATAGGRRGKRASRERRRTPEDAAAEREKQRKAAVGNTGRRPGWDYVAKSPIKIRAGQEAKQLSSGLRT</sequence>
<feature type="compositionally biased region" description="Gly residues" evidence="1">
    <location>
        <begin position="301"/>
        <end position="312"/>
    </location>
</feature>
<dbReference type="EMBL" id="JARJCM010000342">
    <property type="protein sequence ID" value="KAJ7018402.1"/>
    <property type="molecule type" value="Genomic_DNA"/>
</dbReference>
<feature type="compositionally biased region" description="Basic and acidic residues" evidence="1">
    <location>
        <begin position="395"/>
        <end position="408"/>
    </location>
</feature>
<reference evidence="2" key="1">
    <citation type="submission" date="2023-03" db="EMBL/GenBank/DDBJ databases">
        <title>Massive genome expansion in bonnet fungi (Mycena s.s.) driven by repeated elements and novel gene families across ecological guilds.</title>
        <authorList>
            <consortium name="Lawrence Berkeley National Laboratory"/>
            <person name="Harder C.B."/>
            <person name="Miyauchi S."/>
            <person name="Viragh M."/>
            <person name="Kuo A."/>
            <person name="Thoen E."/>
            <person name="Andreopoulos B."/>
            <person name="Lu D."/>
            <person name="Skrede I."/>
            <person name="Drula E."/>
            <person name="Henrissat B."/>
            <person name="Morin E."/>
            <person name="Kohler A."/>
            <person name="Barry K."/>
            <person name="LaButti K."/>
            <person name="Morin E."/>
            <person name="Salamov A."/>
            <person name="Lipzen A."/>
            <person name="Mereny Z."/>
            <person name="Hegedus B."/>
            <person name="Baldrian P."/>
            <person name="Stursova M."/>
            <person name="Weitz H."/>
            <person name="Taylor A."/>
            <person name="Grigoriev I.V."/>
            <person name="Nagy L.G."/>
            <person name="Martin F."/>
            <person name="Kauserud H."/>
        </authorList>
    </citation>
    <scope>NUCLEOTIDE SEQUENCE</scope>
    <source>
        <strain evidence="2">CBHHK200</strain>
    </source>
</reference>
<evidence type="ECO:0000256" key="1">
    <source>
        <dbReference type="SAM" id="MobiDB-lite"/>
    </source>
</evidence>
<organism evidence="2 3">
    <name type="scientific">Mycena alexandri</name>
    <dbReference type="NCBI Taxonomy" id="1745969"/>
    <lineage>
        <taxon>Eukaryota</taxon>
        <taxon>Fungi</taxon>
        <taxon>Dikarya</taxon>
        <taxon>Basidiomycota</taxon>
        <taxon>Agaricomycotina</taxon>
        <taxon>Agaricomycetes</taxon>
        <taxon>Agaricomycetidae</taxon>
        <taxon>Agaricales</taxon>
        <taxon>Marasmiineae</taxon>
        <taxon>Mycenaceae</taxon>
        <taxon>Mycena</taxon>
    </lineage>
</organism>
<name>A0AAD6S3S4_9AGAR</name>
<feature type="region of interest" description="Disordered" evidence="1">
    <location>
        <begin position="264"/>
        <end position="446"/>
    </location>
</feature>
<feature type="compositionally biased region" description="Basic residues" evidence="1">
    <location>
        <begin position="384"/>
        <end position="394"/>
    </location>
</feature>
<feature type="non-terminal residue" evidence="2">
    <location>
        <position position="446"/>
    </location>
</feature>
<comment type="caution">
    <text evidence="2">The sequence shown here is derived from an EMBL/GenBank/DDBJ whole genome shotgun (WGS) entry which is preliminary data.</text>
</comment>
<gene>
    <name evidence="2" type="ORF">C8F04DRAFT_1199034</name>
</gene>
<feature type="compositionally biased region" description="Gly residues" evidence="1">
    <location>
        <begin position="321"/>
        <end position="337"/>
    </location>
</feature>